<protein>
    <recommendedName>
        <fullName evidence="8">Probable membrane transporter protein</fullName>
    </recommendedName>
</protein>
<sequence>MLATLANSPLDSLDSFGSLTAALPTPGHWLLMSAALVVAYVIFGVAGFGTALVASPILAYAMPVAQIVPMLALLDFSAASGNVLRNARAADMSELRRLLPAIVIGSLAGGALLLRLQPELLLRALAWFVCAYAVFSLIGPRAKSRLSQAWAIPFGAVGGMFGAMFGSGGFVFAIYLTSRLERVEAMRVTQATLIGFSTLSRAVLFLLAGVYANVSMLVTAVSLVPAMVVGMWLGKHITLRLSRQQFVRAVNLVVLAAGIALLIRSR</sequence>
<evidence type="ECO:0000256" key="6">
    <source>
        <dbReference type="ARBA" id="ARBA00022989"/>
    </source>
</evidence>
<keyword evidence="6 8" id="KW-1133">Transmembrane helix</keyword>
<accession>A0A5E4XZL0</accession>
<feature type="transmembrane region" description="Helical" evidence="8">
    <location>
        <begin position="150"/>
        <end position="176"/>
    </location>
</feature>
<reference evidence="9 10" key="1">
    <citation type="submission" date="2019-08" db="EMBL/GenBank/DDBJ databases">
        <authorList>
            <person name="Peeters C."/>
        </authorList>
    </citation>
    <scope>NUCLEOTIDE SEQUENCE [LARGE SCALE GENOMIC DNA]</scope>
    <source>
        <strain evidence="9 10">LMG 31011</strain>
    </source>
</reference>
<dbReference type="EMBL" id="CABPSN010000007">
    <property type="protein sequence ID" value="VVE41468.1"/>
    <property type="molecule type" value="Genomic_DNA"/>
</dbReference>
<evidence type="ECO:0000313" key="9">
    <source>
        <dbReference type="EMBL" id="VVE41468.1"/>
    </source>
</evidence>
<dbReference type="AlphaFoldDB" id="A0A5E4XZL0"/>
<dbReference type="InterPro" id="IPR052017">
    <property type="entry name" value="TSUP"/>
</dbReference>
<dbReference type="OrthoDB" id="5801432at2"/>
<keyword evidence="4 8" id="KW-1003">Cell membrane</keyword>
<evidence type="ECO:0000256" key="2">
    <source>
        <dbReference type="ARBA" id="ARBA00009142"/>
    </source>
</evidence>
<dbReference type="PANTHER" id="PTHR30269">
    <property type="entry name" value="TRANSMEMBRANE PROTEIN YFCA"/>
    <property type="match status" value="1"/>
</dbReference>
<evidence type="ECO:0000256" key="4">
    <source>
        <dbReference type="ARBA" id="ARBA00022475"/>
    </source>
</evidence>
<organism evidence="9 10">
    <name type="scientific">Pandoraea aquatica</name>
    <dbReference type="NCBI Taxonomy" id="2508290"/>
    <lineage>
        <taxon>Bacteria</taxon>
        <taxon>Pseudomonadati</taxon>
        <taxon>Pseudomonadota</taxon>
        <taxon>Betaproteobacteria</taxon>
        <taxon>Burkholderiales</taxon>
        <taxon>Burkholderiaceae</taxon>
        <taxon>Pandoraea</taxon>
    </lineage>
</organism>
<evidence type="ECO:0000256" key="1">
    <source>
        <dbReference type="ARBA" id="ARBA00004651"/>
    </source>
</evidence>
<keyword evidence="5 8" id="KW-0812">Transmembrane</keyword>
<feature type="transmembrane region" description="Helical" evidence="8">
    <location>
        <begin position="29"/>
        <end position="50"/>
    </location>
</feature>
<evidence type="ECO:0000256" key="8">
    <source>
        <dbReference type="RuleBase" id="RU363041"/>
    </source>
</evidence>
<dbReference type="GO" id="GO:0005886">
    <property type="term" value="C:plasma membrane"/>
    <property type="evidence" value="ECO:0007669"/>
    <property type="project" value="UniProtKB-SubCell"/>
</dbReference>
<dbReference type="Proteomes" id="UP000366819">
    <property type="component" value="Unassembled WGS sequence"/>
</dbReference>
<comment type="subcellular location">
    <subcellularLocation>
        <location evidence="1 8">Cell membrane</location>
        <topology evidence="1 8">Multi-pass membrane protein</topology>
    </subcellularLocation>
</comment>
<comment type="similarity">
    <text evidence="2 8">Belongs to the 4-toluene sulfonate uptake permease (TSUP) (TC 2.A.102) family.</text>
</comment>
<evidence type="ECO:0000256" key="3">
    <source>
        <dbReference type="ARBA" id="ARBA00022448"/>
    </source>
</evidence>
<evidence type="ECO:0000256" key="7">
    <source>
        <dbReference type="ARBA" id="ARBA00023136"/>
    </source>
</evidence>
<dbReference type="Pfam" id="PF01925">
    <property type="entry name" value="TauE"/>
    <property type="match status" value="1"/>
</dbReference>
<name>A0A5E4XZL0_9BURK</name>
<feature type="transmembrane region" description="Helical" evidence="8">
    <location>
        <begin position="121"/>
        <end position="138"/>
    </location>
</feature>
<feature type="transmembrane region" description="Helical" evidence="8">
    <location>
        <begin position="98"/>
        <end position="114"/>
    </location>
</feature>
<dbReference type="InterPro" id="IPR002781">
    <property type="entry name" value="TM_pro_TauE-like"/>
</dbReference>
<evidence type="ECO:0000256" key="5">
    <source>
        <dbReference type="ARBA" id="ARBA00022692"/>
    </source>
</evidence>
<evidence type="ECO:0000313" key="10">
    <source>
        <dbReference type="Proteomes" id="UP000366819"/>
    </source>
</evidence>
<keyword evidence="3" id="KW-0813">Transport</keyword>
<feature type="transmembrane region" description="Helical" evidence="8">
    <location>
        <begin position="246"/>
        <end position="263"/>
    </location>
</feature>
<keyword evidence="10" id="KW-1185">Reference proteome</keyword>
<proteinExistence type="inferred from homology"/>
<keyword evidence="7 8" id="KW-0472">Membrane</keyword>
<dbReference type="PANTHER" id="PTHR30269:SF32">
    <property type="entry name" value="MEMBRANE TRANSPORTER PROTEIN-RELATED"/>
    <property type="match status" value="1"/>
</dbReference>
<gene>
    <name evidence="9" type="ORF">PAQ31011_04194</name>
</gene>
<feature type="transmembrane region" description="Helical" evidence="8">
    <location>
        <begin position="57"/>
        <end position="78"/>
    </location>
</feature>